<evidence type="ECO:0000313" key="3">
    <source>
        <dbReference type="EMBL" id="CAB4693080.1"/>
    </source>
</evidence>
<dbReference type="InterPro" id="IPR007138">
    <property type="entry name" value="ABM_dom"/>
</dbReference>
<gene>
    <name evidence="2" type="ORF">UFOPK2254_00621</name>
    <name evidence="3" type="ORF">UFOPK2646_00021</name>
    <name evidence="4" type="ORF">UFOPK2907_00073</name>
    <name evidence="5" type="ORF">UFOPK3197_00395</name>
    <name evidence="6" type="ORF">UFOPK3241_01110</name>
    <name evidence="7" type="ORF">UFOPK3707_00080</name>
    <name evidence="8" type="ORF">UFOPK3937_00284</name>
</gene>
<dbReference type="EMBL" id="CAFAZX010000073">
    <property type="protein sequence ID" value="CAB4844730.1"/>
    <property type="molecule type" value="Genomic_DNA"/>
</dbReference>
<protein>
    <submittedName>
        <fullName evidence="3">Unannotated protein</fullName>
    </submittedName>
</protein>
<dbReference type="Pfam" id="PF03992">
    <property type="entry name" value="ABM"/>
    <property type="match status" value="1"/>
</dbReference>
<evidence type="ECO:0000313" key="7">
    <source>
        <dbReference type="EMBL" id="CAB4915780.1"/>
    </source>
</evidence>
<sequence length="101" mass="11770">MILEIANMEILSHKHEEFEGAIKNAVETVLSTAKGFNSFQLQHCIEDPNKYTLLIHWDTLEDHTVTFRESELFPLWRSHIEAFFASKPEVNHWSSVFVIKA</sequence>
<evidence type="ECO:0000313" key="2">
    <source>
        <dbReference type="EMBL" id="CAB4658954.1"/>
    </source>
</evidence>
<dbReference type="EMBL" id="CAFBMY010000005">
    <property type="protein sequence ID" value="CAB4915780.1"/>
    <property type="molecule type" value="Genomic_DNA"/>
</dbReference>
<evidence type="ECO:0000313" key="8">
    <source>
        <dbReference type="EMBL" id="CAB4973233.1"/>
    </source>
</evidence>
<feature type="domain" description="ABM" evidence="1">
    <location>
        <begin position="2"/>
        <end position="97"/>
    </location>
</feature>
<accession>A0A6J6P1F5</accession>
<dbReference type="EMBL" id="CAFABI010000029">
    <property type="protein sequence ID" value="CAB4824154.1"/>
    <property type="molecule type" value="Genomic_DNA"/>
</dbReference>
<dbReference type="EMBL" id="CAEZZR010000003">
    <property type="protein sequence ID" value="CAB4763987.1"/>
    <property type="molecule type" value="Genomic_DNA"/>
</dbReference>
<dbReference type="Gene3D" id="3.30.70.100">
    <property type="match status" value="1"/>
</dbReference>
<evidence type="ECO:0000313" key="4">
    <source>
        <dbReference type="EMBL" id="CAB4763987.1"/>
    </source>
</evidence>
<reference evidence="3" key="1">
    <citation type="submission" date="2020-05" db="EMBL/GenBank/DDBJ databases">
        <authorList>
            <person name="Chiriac C."/>
            <person name="Salcher M."/>
            <person name="Ghai R."/>
            <person name="Kavagutti S V."/>
        </authorList>
    </citation>
    <scope>NUCLEOTIDE SEQUENCE</scope>
</reference>
<proteinExistence type="predicted"/>
<name>A0A6J6P1F5_9ZZZZ</name>
<dbReference type="InterPro" id="IPR011008">
    <property type="entry name" value="Dimeric_a/b-barrel"/>
</dbReference>
<dbReference type="EMBL" id="CAEZWO010000047">
    <property type="protein sequence ID" value="CAB4658954.1"/>
    <property type="molecule type" value="Genomic_DNA"/>
</dbReference>
<dbReference type="SUPFAM" id="SSF54909">
    <property type="entry name" value="Dimeric alpha+beta barrel"/>
    <property type="match status" value="1"/>
</dbReference>
<dbReference type="EMBL" id="CAFBOJ010000018">
    <property type="protein sequence ID" value="CAB4973233.1"/>
    <property type="molecule type" value="Genomic_DNA"/>
</dbReference>
<organism evidence="3">
    <name type="scientific">freshwater metagenome</name>
    <dbReference type="NCBI Taxonomy" id="449393"/>
    <lineage>
        <taxon>unclassified sequences</taxon>
        <taxon>metagenomes</taxon>
        <taxon>ecological metagenomes</taxon>
    </lineage>
</organism>
<dbReference type="PROSITE" id="PS51725">
    <property type="entry name" value="ABM"/>
    <property type="match status" value="1"/>
</dbReference>
<evidence type="ECO:0000259" key="1">
    <source>
        <dbReference type="PROSITE" id="PS51725"/>
    </source>
</evidence>
<evidence type="ECO:0000313" key="6">
    <source>
        <dbReference type="EMBL" id="CAB4844730.1"/>
    </source>
</evidence>
<dbReference type="AlphaFoldDB" id="A0A6J6P1F5"/>
<evidence type="ECO:0000313" key="5">
    <source>
        <dbReference type="EMBL" id="CAB4824154.1"/>
    </source>
</evidence>
<dbReference type="EMBL" id="CAEZYB010000001">
    <property type="protein sequence ID" value="CAB4693080.1"/>
    <property type="molecule type" value="Genomic_DNA"/>
</dbReference>